<dbReference type="PANTHER" id="PTHR36181:SF4">
    <property type="entry name" value="LAGLIDADG ENDONUCLEASE"/>
    <property type="match status" value="1"/>
</dbReference>
<organism evidence="2 3">
    <name type="scientific">Candidatus Blackburnbacteria bacterium RIFCSPHIGHO2_02_FULL_44_20</name>
    <dbReference type="NCBI Taxonomy" id="1797516"/>
    <lineage>
        <taxon>Bacteria</taxon>
        <taxon>Candidatus Blackburniibacteriota</taxon>
    </lineage>
</organism>
<evidence type="ECO:0000313" key="2">
    <source>
        <dbReference type="EMBL" id="OGY10954.1"/>
    </source>
</evidence>
<dbReference type="Proteomes" id="UP000178319">
    <property type="component" value="Unassembled WGS sequence"/>
</dbReference>
<dbReference type="InterPro" id="IPR027434">
    <property type="entry name" value="Homing_endonucl"/>
</dbReference>
<gene>
    <name evidence="2" type="ORF">A3D26_04395</name>
</gene>
<dbReference type="Pfam" id="PF00961">
    <property type="entry name" value="LAGLIDADG_1"/>
    <property type="match status" value="1"/>
</dbReference>
<dbReference type="PANTHER" id="PTHR36181">
    <property type="entry name" value="INTRON-ENCODED ENDONUCLEASE AI3-RELATED"/>
    <property type="match status" value="1"/>
</dbReference>
<name>A0A1G1V6B9_9BACT</name>
<dbReference type="InterPro" id="IPR004860">
    <property type="entry name" value="LAGLIDADG_dom"/>
</dbReference>
<dbReference type="STRING" id="1797516.A3D26_04395"/>
<proteinExistence type="predicted"/>
<dbReference type="SUPFAM" id="SSF55608">
    <property type="entry name" value="Homing endonucleases"/>
    <property type="match status" value="1"/>
</dbReference>
<dbReference type="EMBL" id="MHBZ01000026">
    <property type="protein sequence ID" value="OGY10954.1"/>
    <property type="molecule type" value="Genomic_DNA"/>
</dbReference>
<dbReference type="Gene3D" id="3.10.28.10">
    <property type="entry name" value="Homing endonucleases"/>
    <property type="match status" value="1"/>
</dbReference>
<reference evidence="2 3" key="1">
    <citation type="journal article" date="2016" name="Nat. Commun.">
        <title>Thousands of microbial genomes shed light on interconnected biogeochemical processes in an aquifer system.</title>
        <authorList>
            <person name="Anantharaman K."/>
            <person name="Brown C.T."/>
            <person name="Hug L.A."/>
            <person name="Sharon I."/>
            <person name="Castelle C.J."/>
            <person name="Probst A.J."/>
            <person name="Thomas B.C."/>
            <person name="Singh A."/>
            <person name="Wilkins M.J."/>
            <person name="Karaoz U."/>
            <person name="Brodie E.L."/>
            <person name="Williams K.H."/>
            <person name="Hubbard S.S."/>
            <person name="Banfield J.F."/>
        </authorList>
    </citation>
    <scope>NUCLEOTIDE SEQUENCE [LARGE SCALE GENOMIC DNA]</scope>
</reference>
<evidence type="ECO:0000313" key="3">
    <source>
        <dbReference type="Proteomes" id="UP000178319"/>
    </source>
</evidence>
<dbReference type="AlphaFoldDB" id="A0A1G1V6B9"/>
<dbReference type="GO" id="GO:0004519">
    <property type="term" value="F:endonuclease activity"/>
    <property type="evidence" value="ECO:0007669"/>
    <property type="project" value="InterPro"/>
</dbReference>
<sequence>MNPSYIVGLTEGEGCFLVSLRRDFRIDLRFFIAQAEGNRFLLEKVRDFLKVGTVYRKSAARGNKLPAFVYEVTKRDDIFNIVIPFFTKNGFLGYKGKSFEAFCEIAQIVKGRQDIRKLTAEELAFVTNLKQGMNKHYGSPGAGNPLAEVGTR</sequence>
<accession>A0A1G1V6B9</accession>
<protein>
    <recommendedName>
        <fullName evidence="1">Homing endonuclease LAGLIDADG domain-containing protein</fullName>
    </recommendedName>
</protein>
<feature type="domain" description="Homing endonuclease LAGLIDADG" evidence="1">
    <location>
        <begin position="6"/>
        <end position="105"/>
    </location>
</feature>
<dbReference type="InterPro" id="IPR051289">
    <property type="entry name" value="LAGLIDADG_Endonuclease"/>
</dbReference>
<comment type="caution">
    <text evidence="2">The sequence shown here is derived from an EMBL/GenBank/DDBJ whole genome shotgun (WGS) entry which is preliminary data.</text>
</comment>
<evidence type="ECO:0000259" key="1">
    <source>
        <dbReference type="Pfam" id="PF00961"/>
    </source>
</evidence>